<accession>A0A6J4MCV0</accession>
<gene>
    <name evidence="2" type="ORF">AVDCRST_MAG11-3815</name>
</gene>
<sequence>MQQAAERAPHRAAPPQQQPPPHVSELPRTSDAEDAIVAHARRLATPVDAPALVRGGVLRRRRQWWRVRRRDWYEVLDPARLPESARCQIAAVHAAPDGVLVRFARPNRVAARLYAELTGARL</sequence>
<protein>
    <submittedName>
        <fullName evidence="2">Uncharacterized protein</fullName>
    </submittedName>
</protein>
<feature type="region of interest" description="Disordered" evidence="1">
    <location>
        <begin position="1"/>
        <end position="31"/>
    </location>
</feature>
<dbReference type="EMBL" id="CADCTU010000810">
    <property type="protein sequence ID" value="CAA9356017.1"/>
    <property type="molecule type" value="Genomic_DNA"/>
</dbReference>
<organism evidence="2">
    <name type="scientific">uncultured Gemmatimonadaceae bacterium</name>
    <dbReference type="NCBI Taxonomy" id="246130"/>
    <lineage>
        <taxon>Bacteria</taxon>
        <taxon>Pseudomonadati</taxon>
        <taxon>Gemmatimonadota</taxon>
        <taxon>Gemmatimonadia</taxon>
        <taxon>Gemmatimonadales</taxon>
        <taxon>Gemmatimonadaceae</taxon>
        <taxon>environmental samples</taxon>
    </lineage>
</organism>
<reference evidence="2" key="1">
    <citation type="submission" date="2020-02" db="EMBL/GenBank/DDBJ databases">
        <authorList>
            <person name="Meier V. D."/>
        </authorList>
    </citation>
    <scope>NUCLEOTIDE SEQUENCE</scope>
    <source>
        <strain evidence="2">AVDCRST_MAG11</strain>
    </source>
</reference>
<evidence type="ECO:0000256" key="1">
    <source>
        <dbReference type="SAM" id="MobiDB-lite"/>
    </source>
</evidence>
<feature type="compositionally biased region" description="Low complexity" evidence="1">
    <location>
        <begin position="1"/>
        <end position="15"/>
    </location>
</feature>
<proteinExistence type="predicted"/>
<name>A0A6J4MCV0_9BACT</name>
<dbReference type="AlphaFoldDB" id="A0A6J4MCV0"/>
<evidence type="ECO:0000313" key="2">
    <source>
        <dbReference type="EMBL" id="CAA9356017.1"/>
    </source>
</evidence>